<dbReference type="InterPro" id="IPR045632">
    <property type="entry name" value="DUF6314"/>
</dbReference>
<dbReference type="EMBL" id="SLXL01000003">
    <property type="protein sequence ID" value="TCP25504.1"/>
    <property type="molecule type" value="Genomic_DNA"/>
</dbReference>
<evidence type="ECO:0000313" key="2">
    <source>
        <dbReference type="EMBL" id="TCP25504.1"/>
    </source>
</evidence>
<reference evidence="2 3" key="1">
    <citation type="submission" date="2019-03" db="EMBL/GenBank/DDBJ databases">
        <title>Genomic Encyclopedia of Type Strains, Phase IV (KMG-IV): sequencing the most valuable type-strain genomes for metagenomic binning, comparative biology and taxonomic classification.</title>
        <authorList>
            <person name="Goeker M."/>
        </authorList>
    </citation>
    <scope>NUCLEOTIDE SEQUENCE [LARGE SCALE GENOMIC DNA]</scope>
    <source>
        <strain evidence="2 3">DSM 2781</strain>
    </source>
</reference>
<evidence type="ECO:0000313" key="3">
    <source>
        <dbReference type="Proteomes" id="UP000295733"/>
    </source>
</evidence>
<dbReference type="Proteomes" id="UP000295733">
    <property type="component" value="Unassembled WGS sequence"/>
</dbReference>
<accession>A0A4R2NVD3</accession>
<dbReference type="RefSeq" id="WP_200276661.1">
    <property type="nucleotide sequence ID" value="NZ_NRRP01000022.1"/>
</dbReference>
<evidence type="ECO:0000259" key="1">
    <source>
        <dbReference type="Pfam" id="PF19834"/>
    </source>
</evidence>
<organism evidence="2 3">
    <name type="scientific">Rhodovulum adriaticum</name>
    <name type="common">Rhodopseudomonas adriatica</name>
    <dbReference type="NCBI Taxonomy" id="35804"/>
    <lineage>
        <taxon>Bacteria</taxon>
        <taxon>Pseudomonadati</taxon>
        <taxon>Pseudomonadota</taxon>
        <taxon>Alphaproteobacteria</taxon>
        <taxon>Rhodobacterales</taxon>
        <taxon>Paracoccaceae</taxon>
        <taxon>Rhodovulum</taxon>
    </lineage>
</organism>
<keyword evidence="3" id="KW-1185">Reference proteome</keyword>
<proteinExistence type="predicted"/>
<dbReference type="Pfam" id="PF19834">
    <property type="entry name" value="DUF6314"/>
    <property type="match status" value="1"/>
</dbReference>
<comment type="caution">
    <text evidence="2">The sequence shown here is derived from an EMBL/GenBank/DDBJ whole genome shotgun (WGS) entry which is preliminary data.</text>
</comment>
<sequence>MPELAEFAGRWAVARRIEDRRAGQVVHFTGWAAFRPDAAGLIYDEEGTLDVPGQAPMAATRRYLWQSAPGGIDVFFADGRFFHAIAPGHTPCARHDCPPDTYDVSYDFTAWPTWRAVWNVIGPRKDYRMITDYSPLGACTGRCAGAEGSERLQRE</sequence>
<gene>
    <name evidence="2" type="ORF">EV656_103257</name>
</gene>
<feature type="domain" description="DUF6314" evidence="1">
    <location>
        <begin position="7"/>
        <end position="134"/>
    </location>
</feature>
<dbReference type="AlphaFoldDB" id="A0A4R2NVD3"/>
<name>A0A4R2NVD3_RHOAD</name>
<protein>
    <recommendedName>
        <fullName evidence="1">DUF6314 domain-containing protein</fullName>
    </recommendedName>
</protein>